<evidence type="ECO:0000256" key="3">
    <source>
        <dbReference type="ARBA" id="ARBA00022989"/>
    </source>
</evidence>
<dbReference type="Proteomes" id="UP000425817">
    <property type="component" value="Chromosome"/>
</dbReference>
<feature type="transmembrane region" description="Helical" evidence="6">
    <location>
        <begin position="240"/>
        <end position="258"/>
    </location>
</feature>
<dbReference type="GO" id="GO:0016020">
    <property type="term" value="C:membrane"/>
    <property type="evidence" value="ECO:0007669"/>
    <property type="project" value="UniProtKB-SubCell"/>
</dbReference>
<sequence>MKSRTPSCSRSDVLPDPNTHFATQRGCSRFTGNKNYDHGHELGLFVLIYAWVTKKIDDFSNHFMHSAMSAVAAVALVLFTAWIMVQGFRILTGQSREPMMGLVVNASRTTLILIAASTMALGGSSIQTFFTNTLASGINGLVTGSDDSPAKVIDKNLAYTAVAMGAIEGAQGLNASISADNVAAAGRASLIAMLGVAGPPITAAALLLTYKVALALFIGLGPIFIICLIFKVTESMFWRWLNYGLGTLFSLAVLSFMVSLVLDLTLRVAAALWAGNAIMALLDQQGGAGLTNQAMQQGGIGLLMTVLLVTAPAMAASFFGGTLGSFYAFTQVNGAASASQPGPQGQAPGTYQQQTAQTTKTAPPDEIGRGPLGGARTAGVPPPPPIDAVKRS</sequence>
<dbReference type="EMBL" id="CP046622">
    <property type="protein sequence ID" value="QGW82684.1"/>
    <property type="molecule type" value="Genomic_DNA"/>
</dbReference>
<feature type="transmembrane region" description="Helical" evidence="6">
    <location>
        <begin position="214"/>
        <end position="233"/>
    </location>
</feature>
<keyword evidence="4 6" id="KW-0472">Membrane</keyword>
<keyword evidence="2 6" id="KW-0812">Transmembrane</keyword>
<feature type="transmembrane region" description="Helical" evidence="6">
    <location>
        <begin position="302"/>
        <end position="329"/>
    </location>
</feature>
<comment type="subcellular location">
    <subcellularLocation>
        <location evidence="1">Membrane</location>
        <topology evidence="1">Multi-pass membrane protein</topology>
    </subcellularLocation>
</comment>
<feature type="region of interest" description="Disordered" evidence="5">
    <location>
        <begin position="337"/>
        <end position="392"/>
    </location>
</feature>
<evidence type="ECO:0000256" key="6">
    <source>
        <dbReference type="SAM" id="Phobius"/>
    </source>
</evidence>
<accession>A0A6I6HFT1</accession>
<feature type="transmembrane region" description="Helical" evidence="6">
    <location>
        <begin position="111"/>
        <end position="130"/>
    </location>
</feature>
<gene>
    <name evidence="7" type="ORF">GOQ09_14370</name>
</gene>
<dbReference type="InterPro" id="IPR007688">
    <property type="entry name" value="Conjugal_tfr_TrbL/VirB6"/>
</dbReference>
<name>A0A6I6HFT1_VARPD</name>
<dbReference type="Pfam" id="PF04610">
    <property type="entry name" value="TrbL"/>
    <property type="match status" value="1"/>
</dbReference>
<dbReference type="GO" id="GO:0030255">
    <property type="term" value="P:protein secretion by the type IV secretion system"/>
    <property type="evidence" value="ECO:0007669"/>
    <property type="project" value="InterPro"/>
</dbReference>
<proteinExistence type="predicted"/>
<evidence type="ECO:0000313" key="7">
    <source>
        <dbReference type="EMBL" id="QGW82684.1"/>
    </source>
</evidence>
<feature type="transmembrane region" description="Helical" evidence="6">
    <location>
        <begin position="70"/>
        <end position="91"/>
    </location>
</feature>
<feature type="compositionally biased region" description="Low complexity" evidence="5">
    <location>
        <begin position="337"/>
        <end position="364"/>
    </location>
</feature>
<evidence type="ECO:0000256" key="1">
    <source>
        <dbReference type="ARBA" id="ARBA00004141"/>
    </source>
</evidence>
<evidence type="ECO:0000256" key="4">
    <source>
        <dbReference type="ARBA" id="ARBA00023136"/>
    </source>
</evidence>
<evidence type="ECO:0000313" key="8">
    <source>
        <dbReference type="Proteomes" id="UP000425817"/>
    </source>
</evidence>
<keyword evidence="3 6" id="KW-1133">Transmembrane helix</keyword>
<evidence type="ECO:0000256" key="2">
    <source>
        <dbReference type="ARBA" id="ARBA00022692"/>
    </source>
</evidence>
<dbReference type="AlphaFoldDB" id="A0A6I6HFT1"/>
<feature type="transmembrane region" description="Helical" evidence="6">
    <location>
        <begin position="188"/>
        <end position="208"/>
    </location>
</feature>
<organism evidence="7 8">
    <name type="scientific">Variovorax paradoxus</name>
    <dbReference type="NCBI Taxonomy" id="34073"/>
    <lineage>
        <taxon>Bacteria</taxon>
        <taxon>Pseudomonadati</taxon>
        <taxon>Pseudomonadota</taxon>
        <taxon>Betaproteobacteria</taxon>
        <taxon>Burkholderiales</taxon>
        <taxon>Comamonadaceae</taxon>
        <taxon>Variovorax</taxon>
    </lineage>
</organism>
<reference evidence="7 8" key="1">
    <citation type="submission" date="2019-12" db="EMBL/GenBank/DDBJ databases">
        <title>Hybrid Genome Assemblies of two High G+C Isolates from Undergraduate Microbiology Courses.</title>
        <authorList>
            <person name="Ne Ville C.J."/>
            <person name="Enright D."/>
            <person name="Hernandez I."/>
            <person name="Dodsworth J."/>
            <person name="Orwin P.M."/>
        </authorList>
    </citation>
    <scope>NUCLEOTIDE SEQUENCE [LARGE SCALE GENOMIC DNA]</scope>
    <source>
        <strain evidence="7 8">CSUSB</strain>
    </source>
</reference>
<evidence type="ECO:0000256" key="5">
    <source>
        <dbReference type="SAM" id="MobiDB-lite"/>
    </source>
</evidence>
<protein>
    <submittedName>
        <fullName evidence="7">Type VI secretion protein</fullName>
    </submittedName>
</protein>